<dbReference type="OrthoDB" id="6372431at2759"/>
<evidence type="ECO:0000256" key="1">
    <source>
        <dbReference type="ARBA" id="ARBA00009283"/>
    </source>
</evidence>
<dbReference type="GO" id="GO:0004382">
    <property type="term" value="F:GDP phosphatase activity"/>
    <property type="evidence" value="ECO:0007669"/>
    <property type="project" value="UniProtKB-EC"/>
</dbReference>
<dbReference type="AlphaFoldDB" id="A0A4P9X4G9"/>
<dbReference type="PROSITE" id="PS01238">
    <property type="entry name" value="GDA1_CD39_NTPASE"/>
    <property type="match status" value="1"/>
</dbReference>
<evidence type="ECO:0000256" key="2">
    <source>
        <dbReference type="ARBA" id="ARBA00022801"/>
    </source>
</evidence>
<dbReference type="PANTHER" id="PTHR11782:SF83">
    <property type="entry name" value="GUANOSINE-DIPHOSPHATASE"/>
    <property type="match status" value="1"/>
</dbReference>
<dbReference type="CDD" id="cd24040">
    <property type="entry name" value="ASKHA_NBD_GDA1"/>
    <property type="match status" value="1"/>
</dbReference>
<dbReference type="Gene3D" id="3.30.420.40">
    <property type="match status" value="1"/>
</dbReference>
<dbReference type="STRING" id="1555241.A0A4P9X4G9"/>
<accession>A0A4P9X4G9</accession>
<dbReference type="Proteomes" id="UP000274922">
    <property type="component" value="Unassembled WGS sequence"/>
</dbReference>
<organism evidence="8 9">
    <name type="scientific">Caulochytrium protostelioides</name>
    <dbReference type="NCBI Taxonomy" id="1555241"/>
    <lineage>
        <taxon>Eukaryota</taxon>
        <taxon>Fungi</taxon>
        <taxon>Fungi incertae sedis</taxon>
        <taxon>Chytridiomycota</taxon>
        <taxon>Chytridiomycota incertae sedis</taxon>
        <taxon>Chytridiomycetes</taxon>
        <taxon>Caulochytriales</taxon>
        <taxon>Caulochytriaceae</taxon>
        <taxon>Caulochytrium</taxon>
    </lineage>
</organism>
<dbReference type="GO" id="GO:0005794">
    <property type="term" value="C:Golgi apparatus"/>
    <property type="evidence" value="ECO:0007669"/>
    <property type="project" value="TreeGrafter"/>
</dbReference>
<feature type="active site" description="Proton acceptor" evidence="5">
    <location>
        <position position="128"/>
    </location>
</feature>
<dbReference type="GO" id="GO:0005524">
    <property type="term" value="F:ATP binding"/>
    <property type="evidence" value="ECO:0007669"/>
    <property type="project" value="UniProtKB-KW"/>
</dbReference>
<keyword evidence="9" id="KW-1185">Reference proteome</keyword>
<evidence type="ECO:0000256" key="4">
    <source>
        <dbReference type="ARBA" id="ARBA00038903"/>
    </source>
</evidence>
<dbReference type="GO" id="GO:0009134">
    <property type="term" value="P:nucleoside diphosphate catabolic process"/>
    <property type="evidence" value="ECO:0007669"/>
    <property type="project" value="TreeGrafter"/>
</dbReference>
<dbReference type="Pfam" id="PF01150">
    <property type="entry name" value="GDA1_CD39"/>
    <property type="match status" value="1"/>
</dbReference>
<evidence type="ECO:0000256" key="6">
    <source>
        <dbReference type="PIRSR" id="PIRSR600407-2"/>
    </source>
</evidence>
<feature type="binding site" evidence="6">
    <location>
        <begin position="162"/>
        <end position="166"/>
    </location>
    <ligand>
        <name>ATP</name>
        <dbReference type="ChEBI" id="CHEBI:30616"/>
    </ligand>
</feature>
<dbReference type="GO" id="GO:0016020">
    <property type="term" value="C:membrane"/>
    <property type="evidence" value="ECO:0007669"/>
    <property type="project" value="TreeGrafter"/>
</dbReference>
<evidence type="ECO:0000256" key="7">
    <source>
        <dbReference type="RuleBase" id="RU003833"/>
    </source>
</evidence>
<keyword evidence="6" id="KW-0067">ATP-binding</keyword>
<dbReference type="InterPro" id="IPR000407">
    <property type="entry name" value="GDA1_CD39_NTPase"/>
</dbReference>
<evidence type="ECO:0000313" key="9">
    <source>
        <dbReference type="Proteomes" id="UP000274922"/>
    </source>
</evidence>
<keyword evidence="2 7" id="KW-0378">Hydrolase</keyword>
<protein>
    <recommendedName>
        <fullName evidence="4">guanosine-diphosphatase</fullName>
        <ecNumber evidence="4">3.6.1.42</ecNumber>
    </recommendedName>
</protein>
<comment type="function">
    <text evidence="3">After transfer of sugars to endogenous macromolecular acceptors, the enzyme converts nucleoside diphosphates to nucleoside monophosphates which in turn exit the Golgi lumen in a coupled antiporter reaction, allowing entry of additional nucleotide sugar from the cytosol.</text>
</comment>
<name>A0A4P9X4G9_9FUNG</name>
<dbReference type="GO" id="GO:0006487">
    <property type="term" value="P:protein N-linked glycosylation"/>
    <property type="evidence" value="ECO:0007669"/>
    <property type="project" value="TreeGrafter"/>
</dbReference>
<evidence type="ECO:0000256" key="3">
    <source>
        <dbReference type="ARBA" id="ARBA00037742"/>
    </source>
</evidence>
<sequence>MIDAGSTGSRIHVYRFRYCAGAGAHPMLEDEVFRQTKPGLSAYASDPDAAASSLDPLLHAALEAIPPALHACTPVEVKATAGLRLLGPEPSQRILDRVRERLQTTYPFRLAARAVDPNAVAVMEGRDEGVYAWVTVNYLLGNLDVAKRAAPGRTAAVMDLGGASTQIVFEPTSRLLGQPLQSMPPGDHRYELTFSGQTHVLYQHSYLGYGLMEGRKAVKNAVVAVHPPNATTLEMPCFAPSHTEAWEHDKRAVQLQGSGGGFASCSAFINSNLFKKSAPCPVGPCSFDGIYQPRLSHAFRNNDIYVFSYFYDRTEPLGLPERFRLADLRTLAQRVVEGMYPAFPQAVLDVLAETPDWCLDLTFIYALLTNGYELPDRRQIVTAKKINGIETGWCLGAAIALLDREAQASRLCPAPTPPA</sequence>
<dbReference type="PANTHER" id="PTHR11782">
    <property type="entry name" value="ADENOSINE/GUANOSINE DIPHOSPHATASE"/>
    <property type="match status" value="1"/>
</dbReference>
<dbReference type="EC" id="3.6.1.42" evidence="4"/>
<proteinExistence type="inferred from homology"/>
<evidence type="ECO:0000313" key="8">
    <source>
        <dbReference type="EMBL" id="RKO99962.1"/>
    </source>
</evidence>
<dbReference type="EMBL" id="ML014244">
    <property type="protein sequence ID" value="RKO99962.1"/>
    <property type="molecule type" value="Genomic_DNA"/>
</dbReference>
<gene>
    <name evidence="8" type="ORF">CXG81DRAFT_13824</name>
</gene>
<dbReference type="GO" id="GO:0017111">
    <property type="term" value="F:ribonucleoside triphosphate phosphatase activity"/>
    <property type="evidence" value="ECO:0007669"/>
    <property type="project" value="TreeGrafter"/>
</dbReference>
<keyword evidence="6" id="KW-0547">Nucleotide-binding</keyword>
<comment type="similarity">
    <text evidence="1 7">Belongs to the GDA1/CD39 NTPase family.</text>
</comment>
<evidence type="ECO:0000256" key="5">
    <source>
        <dbReference type="PIRSR" id="PIRSR600407-1"/>
    </source>
</evidence>
<dbReference type="Gene3D" id="3.30.420.150">
    <property type="entry name" value="Exopolyphosphatase. Domain 2"/>
    <property type="match status" value="1"/>
</dbReference>
<dbReference type="GO" id="GO:0045134">
    <property type="term" value="F:UDP phosphatase activity"/>
    <property type="evidence" value="ECO:0007669"/>
    <property type="project" value="TreeGrafter"/>
</dbReference>
<reference evidence="9" key="1">
    <citation type="journal article" date="2018" name="Nat. Microbiol.">
        <title>Leveraging single-cell genomics to expand the fungal tree of life.</title>
        <authorList>
            <person name="Ahrendt S.R."/>
            <person name="Quandt C.A."/>
            <person name="Ciobanu D."/>
            <person name="Clum A."/>
            <person name="Salamov A."/>
            <person name="Andreopoulos B."/>
            <person name="Cheng J.F."/>
            <person name="Woyke T."/>
            <person name="Pelin A."/>
            <person name="Henrissat B."/>
            <person name="Reynolds N.K."/>
            <person name="Benny G.L."/>
            <person name="Smith M.E."/>
            <person name="James T.Y."/>
            <person name="Grigoriev I.V."/>
        </authorList>
    </citation>
    <scope>NUCLEOTIDE SEQUENCE [LARGE SCALE GENOMIC DNA]</scope>
    <source>
        <strain evidence="9">ATCC 52028</strain>
    </source>
</reference>